<sequence>MITIKPVLLSLLVGLPLFASASESDTSTPIERQKCGKNISLTVRDVDSGHAVIGLINHKTKSWDYFYSQHGFINYRKYSQYVPVWYDTKANKYELVKQTAASSAPIFWGADKAGNYLLSLGGHNYRCGALSAPETNSRSTNENLNAVYGE</sequence>
<dbReference type="AlphaFoldDB" id="A0A2A2M916"/>
<evidence type="ECO:0000256" key="1">
    <source>
        <dbReference type="SAM" id="SignalP"/>
    </source>
</evidence>
<feature type="signal peptide" evidence="1">
    <location>
        <begin position="1"/>
        <end position="21"/>
    </location>
</feature>
<protein>
    <submittedName>
        <fullName evidence="2">Uncharacterized protein</fullName>
    </submittedName>
</protein>
<keyword evidence="3" id="KW-1185">Reference proteome</keyword>
<evidence type="ECO:0000313" key="2">
    <source>
        <dbReference type="EMBL" id="PAV95151.1"/>
    </source>
</evidence>
<evidence type="ECO:0000313" key="3">
    <source>
        <dbReference type="Proteomes" id="UP000218796"/>
    </source>
</evidence>
<dbReference type="EMBL" id="NQMS01000008">
    <property type="protein sequence ID" value="PAV95151.1"/>
    <property type="molecule type" value="Genomic_DNA"/>
</dbReference>
<reference evidence="2 3" key="1">
    <citation type="submission" date="2017-08" db="EMBL/GenBank/DDBJ databases">
        <title>Draft Genome Sequence of Hafnia alvei CITHA-6 Isolated from Raw Bovine Milk.</title>
        <authorList>
            <person name="Culligan E.P."/>
            <person name="Mcsweeney A."/>
            <person name="O'Doherty C."/>
            <person name="Gleeson E."/>
            <person name="O'Riordan D."/>
            <person name="Sleator R.D."/>
        </authorList>
    </citation>
    <scope>NUCLEOTIDE SEQUENCE [LARGE SCALE GENOMIC DNA]</scope>
    <source>
        <strain evidence="2 3">CITHA-6</strain>
    </source>
</reference>
<dbReference type="OrthoDB" id="6636919at2"/>
<accession>A0A2A2M916</accession>
<comment type="caution">
    <text evidence="2">The sequence shown here is derived from an EMBL/GenBank/DDBJ whole genome shotgun (WGS) entry which is preliminary data.</text>
</comment>
<name>A0A2A2M916_9GAMM</name>
<dbReference type="RefSeq" id="WP_008814199.1">
    <property type="nucleotide sequence ID" value="NZ_CALECD010000041.1"/>
</dbReference>
<feature type="chain" id="PRO_5030043098" evidence="1">
    <location>
        <begin position="22"/>
        <end position="150"/>
    </location>
</feature>
<dbReference type="Proteomes" id="UP000218796">
    <property type="component" value="Unassembled WGS sequence"/>
</dbReference>
<organism evidence="2 3">
    <name type="scientific">Hafnia paralvei</name>
    <dbReference type="NCBI Taxonomy" id="546367"/>
    <lineage>
        <taxon>Bacteria</taxon>
        <taxon>Pseudomonadati</taxon>
        <taxon>Pseudomonadota</taxon>
        <taxon>Gammaproteobacteria</taxon>
        <taxon>Enterobacterales</taxon>
        <taxon>Hafniaceae</taxon>
        <taxon>Hafnia</taxon>
    </lineage>
</organism>
<gene>
    <name evidence="2" type="ORF">CJD50_17015</name>
</gene>
<proteinExistence type="predicted"/>
<dbReference type="GeneID" id="69639561"/>
<keyword evidence="1" id="KW-0732">Signal</keyword>